<feature type="domain" description="Methyltransferase" evidence="1">
    <location>
        <begin position="104"/>
        <end position="202"/>
    </location>
</feature>
<keyword evidence="3" id="KW-1185">Reference proteome</keyword>
<proteinExistence type="predicted"/>
<dbReference type="Pfam" id="PF13649">
    <property type="entry name" value="Methyltransf_25"/>
    <property type="match status" value="1"/>
</dbReference>
<name>A0A402ATL0_9CHLR</name>
<protein>
    <recommendedName>
        <fullName evidence="1">Methyltransferase domain-containing protein</fullName>
    </recommendedName>
</protein>
<dbReference type="OrthoDB" id="9801363at2"/>
<dbReference type="AlphaFoldDB" id="A0A402ATL0"/>
<organism evidence="2 3">
    <name type="scientific">Dictyobacter kobayashii</name>
    <dbReference type="NCBI Taxonomy" id="2014872"/>
    <lineage>
        <taxon>Bacteria</taxon>
        <taxon>Bacillati</taxon>
        <taxon>Chloroflexota</taxon>
        <taxon>Ktedonobacteria</taxon>
        <taxon>Ktedonobacterales</taxon>
        <taxon>Dictyobacteraceae</taxon>
        <taxon>Dictyobacter</taxon>
    </lineage>
</organism>
<sequence length="276" mass="31686">MLLEQFSTQPAAWKESLNRYVGHILVPSAQELYDNLDWEREARTLCNVELVYPPYYLVPHHGVATGYLSNWQAFGWELIEHIFGIQRVRPALISIAQATHPQRIVDLGCGTALTSIRLAQRMPDTELILLDLSPYQLVAAQRQVQCFGLQQRTQLRHACAEETGFVDGYADLVMASLLFHELPRSTARAVIQEAQRILTPGGHFLIFDAIQQVVPWPSVDQMINKLLAFFMHEIYWNEYMSEPIWISCARQGFIHIKRKILFAPPWIYQVVLAAKD</sequence>
<gene>
    <name evidence="2" type="ORF">KDK_62370</name>
</gene>
<dbReference type="CDD" id="cd02440">
    <property type="entry name" value="AdoMet_MTases"/>
    <property type="match status" value="1"/>
</dbReference>
<dbReference type="PANTHER" id="PTHR43591">
    <property type="entry name" value="METHYLTRANSFERASE"/>
    <property type="match status" value="1"/>
</dbReference>
<comment type="caution">
    <text evidence="2">The sequence shown here is derived from an EMBL/GenBank/DDBJ whole genome shotgun (WGS) entry which is preliminary data.</text>
</comment>
<evidence type="ECO:0000259" key="1">
    <source>
        <dbReference type="Pfam" id="PF13649"/>
    </source>
</evidence>
<dbReference type="Gene3D" id="3.40.50.150">
    <property type="entry name" value="Vaccinia Virus protein VP39"/>
    <property type="match status" value="1"/>
</dbReference>
<dbReference type="GO" id="GO:0008168">
    <property type="term" value="F:methyltransferase activity"/>
    <property type="evidence" value="ECO:0007669"/>
    <property type="project" value="TreeGrafter"/>
</dbReference>
<dbReference type="InterPro" id="IPR041698">
    <property type="entry name" value="Methyltransf_25"/>
</dbReference>
<dbReference type="InterPro" id="IPR029063">
    <property type="entry name" value="SAM-dependent_MTases_sf"/>
</dbReference>
<dbReference type="RefSeq" id="WP_126555262.1">
    <property type="nucleotide sequence ID" value="NZ_BIFS01000002.1"/>
</dbReference>
<accession>A0A402ATL0</accession>
<evidence type="ECO:0000313" key="3">
    <source>
        <dbReference type="Proteomes" id="UP000287188"/>
    </source>
</evidence>
<reference evidence="3" key="1">
    <citation type="submission" date="2018-12" db="EMBL/GenBank/DDBJ databases">
        <title>Tengunoibacter tsumagoiensis gen. nov., sp. nov., Dictyobacter kobayashii sp. nov., D. alpinus sp. nov., and D. joshuensis sp. nov. and description of Dictyobacteraceae fam. nov. within the order Ktedonobacterales isolated from Tengu-no-mugimeshi.</title>
        <authorList>
            <person name="Wang C.M."/>
            <person name="Zheng Y."/>
            <person name="Sakai Y."/>
            <person name="Toyoda A."/>
            <person name="Minakuchi Y."/>
            <person name="Abe K."/>
            <person name="Yokota A."/>
            <person name="Yabe S."/>
        </authorList>
    </citation>
    <scope>NUCLEOTIDE SEQUENCE [LARGE SCALE GENOMIC DNA]</scope>
    <source>
        <strain evidence="3">Uno11</strain>
    </source>
</reference>
<dbReference type="EMBL" id="BIFS01000002">
    <property type="protein sequence ID" value="GCE22437.1"/>
    <property type="molecule type" value="Genomic_DNA"/>
</dbReference>
<dbReference type="PANTHER" id="PTHR43591:SF99">
    <property type="entry name" value="OS06G0646000 PROTEIN"/>
    <property type="match status" value="1"/>
</dbReference>
<dbReference type="SUPFAM" id="SSF53335">
    <property type="entry name" value="S-adenosyl-L-methionine-dependent methyltransferases"/>
    <property type="match status" value="1"/>
</dbReference>
<evidence type="ECO:0000313" key="2">
    <source>
        <dbReference type="EMBL" id="GCE22437.1"/>
    </source>
</evidence>
<dbReference type="Proteomes" id="UP000287188">
    <property type="component" value="Unassembled WGS sequence"/>
</dbReference>